<accession>A0A212IUP6</accession>
<gene>
    <name evidence="1" type="ORF">KL86DYS1_10203</name>
</gene>
<reference evidence="1" key="1">
    <citation type="submission" date="2016-04" db="EMBL/GenBank/DDBJ databases">
        <authorList>
            <person name="Evans L.H."/>
            <person name="Alamgir A."/>
            <person name="Owens N."/>
            <person name="Weber N.D."/>
            <person name="Virtaneva K."/>
            <person name="Barbian K."/>
            <person name="Babar A."/>
            <person name="Rosenke K."/>
        </authorList>
    </citation>
    <scope>NUCLEOTIDE SEQUENCE</scope>
    <source>
        <strain evidence="1">86-1</strain>
    </source>
</reference>
<dbReference type="AlphaFoldDB" id="A0A212IUP6"/>
<protein>
    <submittedName>
        <fullName evidence="1">Uncharacterized protein</fullName>
    </submittedName>
</protein>
<proteinExistence type="predicted"/>
<dbReference type="EMBL" id="FLUM01000001">
    <property type="protein sequence ID" value="SBV90930.1"/>
    <property type="molecule type" value="Genomic_DNA"/>
</dbReference>
<organism evidence="1">
    <name type="scientific">uncultured Dysgonomonas sp</name>
    <dbReference type="NCBI Taxonomy" id="206096"/>
    <lineage>
        <taxon>Bacteria</taxon>
        <taxon>Pseudomonadati</taxon>
        <taxon>Bacteroidota</taxon>
        <taxon>Bacteroidia</taxon>
        <taxon>Bacteroidales</taxon>
        <taxon>Dysgonomonadaceae</taxon>
        <taxon>Dysgonomonas</taxon>
        <taxon>environmental samples</taxon>
    </lineage>
</organism>
<sequence>MGISSLFLFGNKPNRIQNAQYLWHDRYNIQIEIKIYNTNLPRDEFKLNPSLFYGSYCLSTLRLFIKI</sequence>
<name>A0A212IUP6_9BACT</name>
<evidence type="ECO:0000313" key="1">
    <source>
        <dbReference type="EMBL" id="SBV90930.1"/>
    </source>
</evidence>